<feature type="transmembrane region" description="Helical" evidence="5">
    <location>
        <begin position="296"/>
        <end position="316"/>
    </location>
</feature>
<dbReference type="GO" id="GO:0000324">
    <property type="term" value="C:fungal-type vacuole"/>
    <property type="evidence" value="ECO:0007669"/>
    <property type="project" value="TreeGrafter"/>
</dbReference>
<dbReference type="InterPro" id="IPR007568">
    <property type="entry name" value="RTA1"/>
</dbReference>
<dbReference type="AlphaFoldDB" id="A0A9P9IJF9"/>
<dbReference type="PANTHER" id="PTHR31465">
    <property type="entry name" value="PROTEIN RTA1-RELATED"/>
    <property type="match status" value="1"/>
</dbReference>
<dbReference type="Proteomes" id="UP000700596">
    <property type="component" value="Unassembled WGS sequence"/>
</dbReference>
<evidence type="ECO:0000256" key="3">
    <source>
        <dbReference type="ARBA" id="ARBA00022989"/>
    </source>
</evidence>
<feature type="transmembrane region" description="Helical" evidence="5">
    <location>
        <begin position="260"/>
        <end position="281"/>
    </location>
</feature>
<comment type="subcellular location">
    <subcellularLocation>
        <location evidence="1">Membrane</location>
        <topology evidence="1">Multi-pass membrane protein</topology>
    </subcellularLocation>
</comment>
<protein>
    <submittedName>
        <fullName evidence="6">RTA1 like protein-domain-containing protein</fullName>
    </submittedName>
</protein>
<feature type="transmembrane region" description="Helical" evidence="5">
    <location>
        <begin position="206"/>
        <end position="230"/>
    </location>
</feature>
<dbReference type="EMBL" id="JAGMWT010000009">
    <property type="protein sequence ID" value="KAH7122776.1"/>
    <property type="molecule type" value="Genomic_DNA"/>
</dbReference>
<name>A0A9P9IJF9_9PLEO</name>
<reference evidence="6" key="1">
    <citation type="journal article" date="2021" name="Nat. Commun.">
        <title>Genetic determinants of endophytism in the Arabidopsis root mycobiome.</title>
        <authorList>
            <person name="Mesny F."/>
            <person name="Miyauchi S."/>
            <person name="Thiergart T."/>
            <person name="Pickel B."/>
            <person name="Atanasova L."/>
            <person name="Karlsson M."/>
            <person name="Huettel B."/>
            <person name="Barry K.W."/>
            <person name="Haridas S."/>
            <person name="Chen C."/>
            <person name="Bauer D."/>
            <person name="Andreopoulos W."/>
            <person name="Pangilinan J."/>
            <person name="LaButti K."/>
            <person name="Riley R."/>
            <person name="Lipzen A."/>
            <person name="Clum A."/>
            <person name="Drula E."/>
            <person name="Henrissat B."/>
            <person name="Kohler A."/>
            <person name="Grigoriev I.V."/>
            <person name="Martin F.M."/>
            <person name="Hacquard S."/>
        </authorList>
    </citation>
    <scope>NUCLEOTIDE SEQUENCE</scope>
    <source>
        <strain evidence="6">MPI-CAGE-CH-0243</strain>
    </source>
</reference>
<feature type="transmembrane region" description="Helical" evidence="5">
    <location>
        <begin position="168"/>
        <end position="186"/>
    </location>
</feature>
<keyword evidence="2 5" id="KW-0812">Transmembrane</keyword>
<gene>
    <name evidence="6" type="ORF">B0J11DRAFT_490145</name>
</gene>
<keyword evidence="3 5" id="KW-1133">Transmembrane helix</keyword>
<evidence type="ECO:0000256" key="2">
    <source>
        <dbReference type="ARBA" id="ARBA00022692"/>
    </source>
</evidence>
<keyword evidence="7" id="KW-1185">Reference proteome</keyword>
<organism evidence="6 7">
    <name type="scientific">Dendryphion nanum</name>
    <dbReference type="NCBI Taxonomy" id="256645"/>
    <lineage>
        <taxon>Eukaryota</taxon>
        <taxon>Fungi</taxon>
        <taxon>Dikarya</taxon>
        <taxon>Ascomycota</taxon>
        <taxon>Pezizomycotina</taxon>
        <taxon>Dothideomycetes</taxon>
        <taxon>Pleosporomycetidae</taxon>
        <taxon>Pleosporales</taxon>
        <taxon>Torulaceae</taxon>
        <taxon>Dendryphion</taxon>
    </lineage>
</organism>
<evidence type="ECO:0000256" key="5">
    <source>
        <dbReference type="SAM" id="Phobius"/>
    </source>
</evidence>
<feature type="transmembrane region" description="Helical" evidence="5">
    <location>
        <begin position="95"/>
        <end position="116"/>
    </location>
</feature>
<dbReference type="Pfam" id="PF04479">
    <property type="entry name" value="RTA1"/>
    <property type="match status" value="1"/>
</dbReference>
<evidence type="ECO:0000313" key="7">
    <source>
        <dbReference type="Proteomes" id="UP000700596"/>
    </source>
</evidence>
<feature type="transmembrane region" description="Helical" evidence="5">
    <location>
        <begin position="68"/>
        <end position="88"/>
    </location>
</feature>
<accession>A0A9P9IJF9</accession>
<keyword evidence="4 5" id="KW-0472">Membrane</keyword>
<evidence type="ECO:0000256" key="1">
    <source>
        <dbReference type="ARBA" id="ARBA00004141"/>
    </source>
</evidence>
<dbReference type="GO" id="GO:0005886">
    <property type="term" value="C:plasma membrane"/>
    <property type="evidence" value="ECO:0007669"/>
    <property type="project" value="TreeGrafter"/>
</dbReference>
<feature type="transmembrane region" description="Helical" evidence="5">
    <location>
        <begin position="128"/>
        <end position="148"/>
    </location>
</feature>
<dbReference type="OrthoDB" id="4521223at2759"/>
<evidence type="ECO:0000313" key="6">
    <source>
        <dbReference type="EMBL" id="KAH7122776.1"/>
    </source>
</evidence>
<proteinExistence type="predicted"/>
<sequence length="367" mass="40996">MDSALHLTVRAIKIIQGMEIDTDNINITSTDPAYIGRARKYCKGTWQKPLGEGGCPMEWATIKYRPSMAGNIIYLLCFFALFGGQLWYGIRNKTWGYMGVVATGIFGEIIGYIGRIMLNQNPFIMNNFLVNLICLTISPALLTAGIYLCLSRVIVAKGSENSRLKPKLYTYIFVGFDLLALVLQAIGGGMAATGRDAAAAKQGTNIMIGGLISQVVSMVFFFIIWGDFVLRHRRARLSGSLSRTQPPLYESLRNTRTFSLFQWSLFVATLLIFVRCVYRVAELWEGFSGHLANDEATFMIFEGPLIILAVTAMTFFHPGRVFGTLWVPAGQGIRSLKSMDNSSENIALNSQEQEWKNRRTDTSYQHV</sequence>
<evidence type="ECO:0000256" key="4">
    <source>
        <dbReference type="ARBA" id="ARBA00023136"/>
    </source>
</evidence>
<comment type="caution">
    <text evidence="6">The sequence shown here is derived from an EMBL/GenBank/DDBJ whole genome shotgun (WGS) entry which is preliminary data.</text>
</comment>
<dbReference type="PANTHER" id="PTHR31465:SF9">
    <property type="entry name" value="SPHINGOID LONG-CHAIN BASE TRANSPORTER RSB1"/>
    <property type="match status" value="1"/>
</dbReference>